<proteinExistence type="inferred from homology"/>
<dbReference type="PROSITE" id="PS50171">
    <property type="entry name" value="ZF_MATRIN"/>
    <property type="match status" value="1"/>
</dbReference>
<evidence type="ECO:0000256" key="5">
    <source>
        <dbReference type="ARBA" id="ARBA00022833"/>
    </source>
</evidence>
<feature type="region of interest" description="Disordered" evidence="7">
    <location>
        <begin position="356"/>
        <end position="384"/>
    </location>
</feature>
<comment type="subcellular location">
    <subcellularLocation>
        <location evidence="1">Nucleus</location>
    </subcellularLocation>
</comment>
<dbReference type="AlphaFoldDB" id="A0A7J6NPZ4"/>
<dbReference type="PANTHER" id="PTHR12786:SF2">
    <property type="entry name" value="SPLICING FACTOR 3A SUBUNIT 3"/>
    <property type="match status" value="1"/>
</dbReference>
<dbReference type="Pfam" id="PF11931">
    <property type="entry name" value="SF3a60_Prp9_C"/>
    <property type="match status" value="1"/>
</dbReference>
<organism evidence="9 10">
    <name type="scientific">Perkinsus olseni</name>
    <name type="common">Perkinsus atlanticus</name>
    <dbReference type="NCBI Taxonomy" id="32597"/>
    <lineage>
        <taxon>Eukaryota</taxon>
        <taxon>Sar</taxon>
        <taxon>Alveolata</taxon>
        <taxon>Perkinsozoa</taxon>
        <taxon>Perkinsea</taxon>
        <taxon>Perkinsida</taxon>
        <taxon>Perkinsidae</taxon>
        <taxon>Perkinsus</taxon>
    </lineage>
</organism>
<keyword evidence="5" id="KW-0862">Zinc</keyword>
<dbReference type="InterPro" id="IPR031774">
    <property type="entry name" value="SF3A3_dom"/>
</dbReference>
<dbReference type="InterPro" id="IPR051421">
    <property type="entry name" value="RNA_Proc_DNA_Dmg_Regulator"/>
</dbReference>
<comment type="similarity">
    <text evidence="2">Belongs to the SF3A3 family.</text>
</comment>
<dbReference type="OrthoDB" id="2160351at2759"/>
<dbReference type="GO" id="GO:0000398">
    <property type="term" value="P:mRNA splicing, via spliceosome"/>
    <property type="evidence" value="ECO:0007669"/>
    <property type="project" value="InterPro"/>
</dbReference>
<evidence type="ECO:0000256" key="6">
    <source>
        <dbReference type="ARBA" id="ARBA00023242"/>
    </source>
</evidence>
<keyword evidence="6" id="KW-0539">Nucleus</keyword>
<dbReference type="InterPro" id="IPR000690">
    <property type="entry name" value="Matrin/U1-C_Znf_C2H2"/>
</dbReference>
<sequence>MSGSIVERIRSDWEDLETIEKAASRVLVDQSMKAGTNQTTRMAYDYALADLVSKSCEKAEELEKLYEDKDGQKEDELSALVGRGGEIWTAFYRKIKEAQDYYARNSEKNSMPKVSTVESWYKGSLARQRSEYKFSGEESFGKYVDMHELYDQFVNLKKYGEFRRKQFLSTLWEKYEKKMESRAEKGKKSEEKILSQKEFLAAHEGDYNEIDYISYLKTFEQFHHIPRHLKYKQKDYLEYLKALQKYLRGFIQRQRPIFDIEKLEKESEEEFQERWQAKSVQGWGAGFTRNSRLYCPPTDRLFANEQALEVIIQKYKETLADTIDDTVQYLTVRQARTLDEIETDIWYEENGGRETFEDEKDDVWDKKEQDSDSESEDSDDGDNRALYNPLNLPLGWDGKPIPFWLYKLHGLGKPFRCEICGNYTYWGRRAFERHFTEWRHAHGMKCLRIPNSKHFHDITRIEDAITLYEKLRREQAIQGFDPDTDIECEDNMGNPATNIPVHIPWSSQIGGSDPGGLFRYAGPGPFIGEQGLIVLAFGEYMGSLDRKSIFVEARNISYKVLHEEVIMDLSGIPFWIRSIIEVANITYATAATIRLTFPYPFNGTTMELQRVPK</sequence>
<evidence type="ECO:0000313" key="9">
    <source>
        <dbReference type="EMBL" id="KAF4685756.1"/>
    </source>
</evidence>
<dbReference type="PANTHER" id="PTHR12786">
    <property type="entry name" value="SPLICING FACTOR SF3A-RELATED"/>
    <property type="match status" value="1"/>
</dbReference>
<name>A0A7J6NPZ4_PEROL</name>
<accession>A0A7J6NPZ4</accession>
<evidence type="ECO:0000256" key="7">
    <source>
        <dbReference type="SAM" id="MobiDB-lite"/>
    </source>
</evidence>
<evidence type="ECO:0000313" key="10">
    <source>
        <dbReference type="Proteomes" id="UP000541610"/>
    </source>
</evidence>
<evidence type="ECO:0000256" key="1">
    <source>
        <dbReference type="ARBA" id="ARBA00004123"/>
    </source>
</evidence>
<protein>
    <recommendedName>
        <fullName evidence="8">Matrin-type domain-containing protein</fullName>
    </recommendedName>
</protein>
<dbReference type="EMBL" id="JABANP010000250">
    <property type="protein sequence ID" value="KAF4685756.1"/>
    <property type="molecule type" value="Genomic_DNA"/>
</dbReference>
<dbReference type="GO" id="GO:0003723">
    <property type="term" value="F:RNA binding"/>
    <property type="evidence" value="ECO:0007669"/>
    <property type="project" value="InterPro"/>
</dbReference>
<evidence type="ECO:0000256" key="2">
    <source>
        <dbReference type="ARBA" id="ARBA00008776"/>
    </source>
</evidence>
<reference evidence="9 10" key="1">
    <citation type="submission" date="2020-04" db="EMBL/GenBank/DDBJ databases">
        <title>Perkinsus olseni comparative genomics.</title>
        <authorList>
            <person name="Bogema D.R."/>
        </authorList>
    </citation>
    <scope>NUCLEOTIDE SEQUENCE [LARGE SCALE GENOMIC DNA]</scope>
    <source>
        <strain evidence="9">00978-12</strain>
    </source>
</reference>
<evidence type="ECO:0000256" key="3">
    <source>
        <dbReference type="ARBA" id="ARBA00022723"/>
    </source>
</evidence>
<evidence type="ECO:0000256" key="4">
    <source>
        <dbReference type="ARBA" id="ARBA00022771"/>
    </source>
</evidence>
<feature type="domain" description="Matrin-type" evidence="8">
    <location>
        <begin position="415"/>
        <end position="446"/>
    </location>
</feature>
<keyword evidence="3" id="KW-0479">Metal-binding</keyword>
<dbReference type="Proteomes" id="UP000541610">
    <property type="component" value="Unassembled WGS sequence"/>
</dbReference>
<dbReference type="InterPro" id="IPR024598">
    <property type="entry name" value="SF3a60/Prp9_C"/>
</dbReference>
<dbReference type="GO" id="GO:0008270">
    <property type="term" value="F:zinc ion binding"/>
    <property type="evidence" value="ECO:0007669"/>
    <property type="project" value="UniProtKB-KW"/>
</dbReference>
<dbReference type="Pfam" id="PF16837">
    <property type="entry name" value="SF3A3"/>
    <property type="match status" value="1"/>
</dbReference>
<feature type="compositionally biased region" description="Acidic residues" evidence="7">
    <location>
        <begin position="371"/>
        <end position="380"/>
    </location>
</feature>
<gene>
    <name evidence="9" type="ORF">FOZ60_006166</name>
</gene>
<dbReference type="GO" id="GO:0005681">
    <property type="term" value="C:spliceosomal complex"/>
    <property type="evidence" value="ECO:0007669"/>
    <property type="project" value="InterPro"/>
</dbReference>
<keyword evidence="4" id="KW-0863">Zinc-finger</keyword>
<evidence type="ECO:0000259" key="8">
    <source>
        <dbReference type="PROSITE" id="PS50171"/>
    </source>
</evidence>
<comment type="caution">
    <text evidence="9">The sequence shown here is derived from an EMBL/GenBank/DDBJ whole genome shotgun (WGS) entry which is preliminary data.</text>
</comment>